<dbReference type="EMBL" id="BDQD01000129">
    <property type="protein sequence ID" value="GBH22688.1"/>
    <property type="molecule type" value="Genomic_RNA"/>
</dbReference>
<comment type="caution">
    <text evidence="1">The sequence shown here is derived from an EMBL/GenBank/DDBJ whole genome shotgun (WGS) entry which is preliminary data.</text>
</comment>
<name>A0A2V0RIT4_9ZZZZ</name>
<dbReference type="AlphaFoldDB" id="A0A2V0RIT4"/>
<organism evidence="1">
    <name type="scientific">viral metagenome</name>
    <dbReference type="NCBI Taxonomy" id="1070528"/>
    <lineage>
        <taxon>unclassified sequences</taxon>
        <taxon>metagenomes</taxon>
        <taxon>organismal metagenomes</taxon>
    </lineage>
</organism>
<sequence>MLMYSMDAIKSPIKAKESGRGRKMKSVELVRYLLKSPYSKKSLDRNQASFHRCVSNSLRKAVVLVLDKILKSEIGEEVVLTIKFNLKSIPSDRLIKSTGKISDNYVVDPSMSFNVIMSDPEVE</sequence>
<proteinExistence type="predicted"/>
<reference evidence="1" key="1">
    <citation type="submission" date="2017-04" db="EMBL/GenBank/DDBJ databases">
        <title>Unveiling RNA virosphere associated with marine microorganisms.</title>
        <authorList>
            <person name="Urayama S."/>
            <person name="Takaki Y."/>
            <person name="Nishi S."/>
            <person name="Yoshida Y."/>
            <person name="Deguchi S."/>
            <person name="Takai K."/>
            <person name="Nunoura T."/>
        </authorList>
    </citation>
    <scope>NUCLEOTIDE SEQUENCE</scope>
</reference>
<evidence type="ECO:0000313" key="1">
    <source>
        <dbReference type="EMBL" id="GBH22688.1"/>
    </source>
</evidence>
<accession>A0A2V0RIT4</accession>
<protein>
    <submittedName>
        <fullName evidence="1">Uncharacterized protein</fullName>
    </submittedName>
</protein>